<dbReference type="OrthoDB" id="5069915at2"/>
<dbReference type="AlphaFoldDB" id="A0A495IHI0"/>
<sequence length="145" mass="16647">MTEASSATPIWSRGLPTLPTAEWVSAFDDLTGDENGHAWALSAATFIDGFTRRQLQGPTFSEMFRHLLHEHDGLPAEFPPGMRSRDRVVLKEGFRHHVALAWRRTGLISWTRFEYRSLRVGPTFRRRSRMRPLSHQLDVGRHPDA</sequence>
<dbReference type="EMBL" id="RBKS01000001">
    <property type="protein sequence ID" value="RKR74761.1"/>
    <property type="molecule type" value="Genomic_DNA"/>
</dbReference>
<proteinExistence type="predicted"/>
<evidence type="ECO:0000313" key="2">
    <source>
        <dbReference type="Proteomes" id="UP000280008"/>
    </source>
</evidence>
<accession>A0A495IHI0</accession>
<name>A0A495IHI0_9MICO</name>
<evidence type="ECO:0000313" key="1">
    <source>
        <dbReference type="EMBL" id="RKR74761.1"/>
    </source>
</evidence>
<dbReference type="RefSeq" id="WP_147430134.1">
    <property type="nucleotide sequence ID" value="NZ_RBKS01000001.1"/>
</dbReference>
<dbReference type="Proteomes" id="UP000280008">
    <property type="component" value="Unassembled WGS sequence"/>
</dbReference>
<organism evidence="1 2">
    <name type="scientific">Frondihabitans australicus</name>
    <dbReference type="NCBI Taxonomy" id="386892"/>
    <lineage>
        <taxon>Bacteria</taxon>
        <taxon>Bacillati</taxon>
        <taxon>Actinomycetota</taxon>
        <taxon>Actinomycetes</taxon>
        <taxon>Micrococcales</taxon>
        <taxon>Microbacteriaceae</taxon>
        <taxon>Frondihabitans</taxon>
    </lineage>
</organism>
<keyword evidence="2" id="KW-1185">Reference proteome</keyword>
<comment type="caution">
    <text evidence="1">The sequence shown here is derived from an EMBL/GenBank/DDBJ whole genome shotgun (WGS) entry which is preliminary data.</text>
</comment>
<gene>
    <name evidence="1" type="ORF">C8E83_1890</name>
</gene>
<reference evidence="1 2" key="1">
    <citation type="submission" date="2018-10" db="EMBL/GenBank/DDBJ databases">
        <title>Sequencing the genomes of 1000 actinobacteria strains.</title>
        <authorList>
            <person name="Klenk H.-P."/>
        </authorList>
    </citation>
    <scope>NUCLEOTIDE SEQUENCE [LARGE SCALE GENOMIC DNA]</scope>
    <source>
        <strain evidence="1 2">DSM 17894</strain>
    </source>
</reference>
<protein>
    <submittedName>
        <fullName evidence="1">Uncharacterized protein</fullName>
    </submittedName>
</protein>